<reference evidence="4" key="1">
    <citation type="submission" date="2025-08" db="UniProtKB">
        <authorList>
            <consortium name="RefSeq"/>
        </authorList>
    </citation>
    <scope>IDENTIFICATION</scope>
    <source>
        <tissue evidence="4">Spleen</tissue>
    </source>
</reference>
<keyword evidence="2" id="KW-0472">Membrane</keyword>
<gene>
    <name evidence="4" type="primary">LOC110219828</name>
</gene>
<name>A0A6P5LLC9_PHACI</name>
<dbReference type="InParanoid" id="A0A6P5LLC9"/>
<dbReference type="RefSeq" id="XP_020859195.1">
    <property type="nucleotide sequence ID" value="XM_021003536.1"/>
</dbReference>
<evidence type="ECO:0000256" key="1">
    <source>
        <dbReference type="SAM" id="MobiDB-lite"/>
    </source>
</evidence>
<dbReference type="Proteomes" id="UP000515140">
    <property type="component" value="Unplaced"/>
</dbReference>
<feature type="region of interest" description="Disordered" evidence="1">
    <location>
        <begin position="92"/>
        <end position="125"/>
    </location>
</feature>
<evidence type="ECO:0000313" key="4">
    <source>
        <dbReference type="RefSeq" id="XP_020859195.1"/>
    </source>
</evidence>
<feature type="transmembrane region" description="Helical" evidence="2">
    <location>
        <begin position="59"/>
        <end position="79"/>
    </location>
</feature>
<evidence type="ECO:0000256" key="2">
    <source>
        <dbReference type="SAM" id="Phobius"/>
    </source>
</evidence>
<dbReference type="AlphaFoldDB" id="A0A6P5LLC9"/>
<keyword evidence="2" id="KW-1133">Transmembrane helix</keyword>
<proteinExistence type="predicted"/>
<keyword evidence="3" id="KW-1185">Reference proteome</keyword>
<keyword evidence="2" id="KW-0812">Transmembrane</keyword>
<sequence length="248" mass="26461">MTAERKQPLGGSSGWPGGRCALTTSFVNIQALGLRLLAPRSSVNTGLGRSRQTMCSWNPVLLCLGLCLSYMTGVTEGVSRSKPHLLMKLNTSTSLEARTESRPTAAPGPTEDRGTSRPDSTAGPTLQNYTVPNLLQMGLAGFVLAVLGVLLAWPGWRGSPLTGCLCLHRHFHFLRVRGRLPPASRGFVATSSLDLALEALPPASGPKPDSEQMTTLRTGRPTITLGPHQLTWGSLEVLQELTPGSRKS</sequence>
<protein>
    <submittedName>
        <fullName evidence="4">Uncharacterized protein LOC110219828</fullName>
    </submittedName>
</protein>
<organism evidence="3 4">
    <name type="scientific">Phascolarctos cinereus</name>
    <name type="common">Koala</name>
    <dbReference type="NCBI Taxonomy" id="38626"/>
    <lineage>
        <taxon>Eukaryota</taxon>
        <taxon>Metazoa</taxon>
        <taxon>Chordata</taxon>
        <taxon>Craniata</taxon>
        <taxon>Vertebrata</taxon>
        <taxon>Euteleostomi</taxon>
        <taxon>Mammalia</taxon>
        <taxon>Metatheria</taxon>
        <taxon>Diprotodontia</taxon>
        <taxon>Phascolarctidae</taxon>
        <taxon>Phascolarctos</taxon>
    </lineage>
</organism>
<dbReference type="GeneID" id="110219828"/>
<evidence type="ECO:0000313" key="3">
    <source>
        <dbReference type="Proteomes" id="UP000515140"/>
    </source>
</evidence>
<accession>A0A6P5LLC9</accession>
<dbReference type="KEGG" id="pcw:110219828"/>
<feature type="transmembrane region" description="Helical" evidence="2">
    <location>
        <begin position="134"/>
        <end position="153"/>
    </location>
</feature>